<gene>
    <name evidence="3" type="ORF">Sjap_003763</name>
</gene>
<evidence type="ECO:0000256" key="1">
    <source>
        <dbReference type="ARBA" id="ARBA00023002"/>
    </source>
</evidence>
<proteinExistence type="predicted"/>
<dbReference type="PANTHER" id="PTHR45934">
    <property type="entry name" value="FAD/NAD(P)-BINDING OXIDOREDUCTASE FAMILY PROTEIN"/>
    <property type="match status" value="1"/>
</dbReference>
<dbReference type="Gene3D" id="3.50.50.60">
    <property type="entry name" value="FAD/NAD(P)-binding domain"/>
    <property type="match status" value="1"/>
</dbReference>
<evidence type="ECO:0000256" key="2">
    <source>
        <dbReference type="ARBA" id="ARBA00023033"/>
    </source>
</evidence>
<evidence type="ECO:0008006" key="5">
    <source>
        <dbReference type="Google" id="ProtNLM"/>
    </source>
</evidence>
<evidence type="ECO:0000313" key="3">
    <source>
        <dbReference type="EMBL" id="KAK9156283.1"/>
    </source>
</evidence>
<dbReference type="InterPro" id="IPR036188">
    <property type="entry name" value="FAD/NAD-bd_sf"/>
</dbReference>
<keyword evidence="2" id="KW-0503">Monooxygenase</keyword>
<dbReference type="AlphaFoldDB" id="A0AAP0KPG6"/>
<sequence>MAEKISISFKRYLLLDLSVATLTMTHDDHTHVAWILGSPQLHSSLKSKVNLIWRPSGNRETRCVKRKVLLETLAEELPQGTIRFCSKVSSIAEDGYLKLVHLADGSIVKTKALIGCDGVNSVIAKWLGLADPNLSGRSAIRGMAMYDNPCNFPTKFLQFFGNGFRSGFLPCDGHIIYWFFTFTSPPHCKP</sequence>
<comment type="caution">
    <text evidence="3">The sequence shown here is derived from an EMBL/GenBank/DDBJ whole genome shotgun (WGS) entry which is preliminary data.</text>
</comment>
<dbReference type="SUPFAM" id="SSF51905">
    <property type="entry name" value="FAD/NAD(P)-binding domain"/>
    <property type="match status" value="1"/>
</dbReference>
<dbReference type="Proteomes" id="UP001417504">
    <property type="component" value="Unassembled WGS sequence"/>
</dbReference>
<organism evidence="3 4">
    <name type="scientific">Stephania japonica</name>
    <dbReference type="NCBI Taxonomy" id="461633"/>
    <lineage>
        <taxon>Eukaryota</taxon>
        <taxon>Viridiplantae</taxon>
        <taxon>Streptophyta</taxon>
        <taxon>Embryophyta</taxon>
        <taxon>Tracheophyta</taxon>
        <taxon>Spermatophyta</taxon>
        <taxon>Magnoliopsida</taxon>
        <taxon>Ranunculales</taxon>
        <taxon>Menispermaceae</taxon>
        <taxon>Menispermoideae</taxon>
        <taxon>Cissampelideae</taxon>
        <taxon>Stephania</taxon>
    </lineage>
</organism>
<name>A0AAP0KPG6_9MAGN</name>
<keyword evidence="1" id="KW-0560">Oxidoreductase</keyword>
<dbReference type="EMBL" id="JBBNAE010000001">
    <property type="protein sequence ID" value="KAK9156283.1"/>
    <property type="molecule type" value="Genomic_DNA"/>
</dbReference>
<accession>A0AAP0KPG6</accession>
<reference evidence="3 4" key="1">
    <citation type="submission" date="2024-01" db="EMBL/GenBank/DDBJ databases">
        <title>Genome assemblies of Stephania.</title>
        <authorList>
            <person name="Yang L."/>
        </authorList>
    </citation>
    <scope>NUCLEOTIDE SEQUENCE [LARGE SCALE GENOMIC DNA]</scope>
    <source>
        <strain evidence="3">QJT</strain>
        <tissue evidence="3">Leaf</tissue>
    </source>
</reference>
<dbReference type="InterPro" id="IPR044560">
    <property type="entry name" value="MOase"/>
</dbReference>
<dbReference type="PANTHER" id="PTHR45934:SF28">
    <property type="entry name" value="OS03G0153100 PROTEIN"/>
    <property type="match status" value="1"/>
</dbReference>
<keyword evidence="4" id="KW-1185">Reference proteome</keyword>
<protein>
    <recommendedName>
        <fullName evidence="5">FAD-binding domain-containing protein</fullName>
    </recommendedName>
</protein>
<dbReference type="GO" id="GO:0004497">
    <property type="term" value="F:monooxygenase activity"/>
    <property type="evidence" value="ECO:0007669"/>
    <property type="project" value="UniProtKB-KW"/>
</dbReference>
<evidence type="ECO:0000313" key="4">
    <source>
        <dbReference type="Proteomes" id="UP001417504"/>
    </source>
</evidence>